<proteinExistence type="predicted"/>
<organism evidence="1 2">
    <name type="scientific">Muribacter muris</name>
    <dbReference type="NCBI Taxonomy" id="67855"/>
    <lineage>
        <taxon>Bacteria</taxon>
        <taxon>Pseudomonadati</taxon>
        <taxon>Pseudomonadota</taxon>
        <taxon>Gammaproteobacteria</taxon>
        <taxon>Pasteurellales</taxon>
        <taxon>Pasteurellaceae</taxon>
        <taxon>Muribacter</taxon>
    </lineage>
</organism>
<dbReference type="Proteomes" id="UP000297396">
    <property type="component" value="Unassembled WGS sequence"/>
</dbReference>
<gene>
    <name evidence="1" type="ORF">E4T80_09420</name>
</gene>
<dbReference type="EMBL" id="SPPA01000021">
    <property type="protein sequence ID" value="TFV08846.1"/>
    <property type="molecule type" value="Genomic_DNA"/>
</dbReference>
<comment type="caution">
    <text evidence="1">The sequence shown here is derived from an EMBL/GenBank/DDBJ whole genome shotgun (WGS) entry which is preliminary data.</text>
</comment>
<dbReference type="AlphaFoldDB" id="A0A4Y9JWM9"/>
<evidence type="ECO:0000313" key="1">
    <source>
        <dbReference type="EMBL" id="TFV08846.1"/>
    </source>
</evidence>
<dbReference type="RefSeq" id="WP_135057749.1">
    <property type="nucleotide sequence ID" value="NZ_JADGLC010000021.1"/>
</dbReference>
<sequence>MALGLAACDKKVEDKATAAATESTPQAQVAEKTAAQELVFPTPNPKLLEPIAISDKKSATGLKDLQTLNAFWDKSEVEGNKIKQAFQQKVRELGKDKEALAQFIATEGQKLIDWNKQFDEQLAKLNIQDAEVAAIATRLSDYTRFGTAVLQANFGVTQQASKMSPAEEQALYAKMKESAKFSNQIVQGTIIPAINKLVDKYSK</sequence>
<evidence type="ECO:0000313" key="2">
    <source>
        <dbReference type="Proteomes" id="UP000297396"/>
    </source>
</evidence>
<protein>
    <submittedName>
        <fullName evidence="1">Uncharacterized protein</fullName>
    </submittedName>
</protein>
<accession>A0A4Y9JWM9</accession>
<name>A0A4Y9JWM9_9PAST</name>
<reference evidence="1 2" key="1">
    <citation type="submission" date="2019-03" db="EMBL/GenBank/DDBJ databases">
        <title>Diversity of the mouse oral microbiome.</title>
        <authorList>
            <person name="Joseph S."/>
            <person name="Aduse-Opoku J."/>
            <person name="Curtis M."/>
            <person name="Wade W."/>
            <person name="Hashim A."/>
        </authorList>
    </citation>
    <scope>NUCLEOTIDE SEQUENCE [LARGE SCALE GENOMIC DNA]</scope>
    <source>
        <strain evidence="1 2">WT12</strain>
    </source>
</reference>